<keyword evidence="3" id="KW-1185">Reference proteome</keyword>
<proteinExistence type="predicted"/>
<dbReference type="EMBL" id="LGEM01000089">
    <property type="protein sequence ID" value="KUP96465.1"/>
    <property type="molecule type" value="Genomic_DNA"/>
</dbReference>
<gene>
    <name evidence="2" type="ORF">AC529_11920</name>
</gene>
<protein>
    <recommendedName>
        <fullName evidence="4">Pilus assembly protein TadE</fullName>
    </recommendedName>
</protein>
<organism evidence="2 3">
    <name type="scientific">Thermobifida cellulosilytica TB100</name>
    <dbReference type="NCBI Taxonomy" id="665004"/>
    <lineage>
        <taxon>Bacteria</taxon>
        <taxon>Bacillati</taxon>
        <taxon>Actinomycetota</taxon>
        <taxon>Actinomycetes</taxon>
        <taxon>Streptosporangiales</taxon>
        <taxon>Nocardiopsidaceae</taxon>
        <taxon>Thermobifida</taxon>
    </lineage>
</organism>
<name>A0A147KGN9_THECS</name>
<feature type="compositionally biased region" description="Basic residues" evidence="1">
    <location>
        <begin position="1"/>
        <end position="19"/>
    </location>
</feature>
<dbReference type="InterPro" id="IPR049790">
    <property type="entry name" value="Rv3655c/TadE"/>
</dbReference>
<evidence type="ECO:0000256" key="1">
    <source>
        <dbReference type="SAM" id="MobiDB-lite"/>
    </source>
</evidence>
<dbReference type="NCBIfam" id="NF041390">
    <property type="entry name" value="TadE_Rv3655c"/>
    <property type="match status" value="1"/>
</dbReference>
<dbReference type="AlphaFoldDB" id="A0A147KGN9"/>
<dbReference type="Proteomes" id="UP000074382">
    <property type="component" value="Unassembled WGS sequence"/>
</dbReference>
<evidence type="ECO:0000313" key="3">
    <source>
        <dbReference type="Proteomes" id="UP000074382"/>
    </source>
</evidence>
<dbReference type="PATRIC" id="fig|665004.4.peg.1084"/>
<sequence length="133" mass="13438">MRRRSRVRPGTPLRRRGSGPHRDRGAVTAETAVALPCLALVLGVALACVQAAATQLECVDAARVGARALARGDSEAAVRSLVLGAGPPGAAVELSAEAGFVRVTVTAAVRVVPGLPPPLHVTGSAAVPAEPDR</sequence>
<reference evidence="3" key="1">
    <citation type="journal article" date="2017" name="Acta Aliment.">
        <title>Plant polysaccharide degrading enzyme system of Thermpbifida cellulosilytica TB100 revealed by de novo genome project data.</title>
        <authorList>
            <person name="Toth A."/>
            <person name="Baka E."/>
            <person name="Luzics S."/>
            <person name="Bata-Vidacs I."/>
            <person name="Nagy I."/>
            <person name="Balint B."/>
            <person name="Herceg R."/>
            <person name="Olasz F."/>
            <person name="Wilk T."/>
            <person name="Nagy T."/>
            <person name="Kriszt B."/>
            <person name="Nagy I."/>
            <person name="Kukolya J."/>
        </authorList>
    </citation>
    <scope>NUCLEOTIDE SEQUENCE [LARGE SCALE GENOMIC DNA]</scope>
    <source>
        <strain evidence="3">TB100</strain>
    </source>
</reference>
<evidence type="ECO:0008006" key="4">
    <source>
        <dbReference type="Google" id="ProtNLM"/>
    </source>
</evidence>
<accession>A0A147KGN9</accession>
<feature type="region of interest" description="Disordered" evidence="1">
    <location>
        <begin position="1"/>
        <end position="25"/>
    </location>
</feature>
<dbReference type="STRING" id="665004.AC529_11920"/>
<evidence type="ECO:0000313" key="2">
    <source>
        <dbReference type="EMBL" id="KUP96465.1"/>
    </source>
</evidence>
<comment type="caution">
    <text evidence="2">The sequence shown here is derived from an EMBL/GenBank/DDBJ whole genome shotgun (WGS) entry which is preliminary data.</text>
</comment>